<accession>B4D4M0</accession>
<dbReference type="AlphaFoldDB" id="B4D4M0"/>
<gene>
    <name evidence="2" type="ORF">CfE428DRAFT_3858</name>
</gene>
<reference evidence="2 3" key="1">
    <citation type="journal article" date="2011" name="J. Bacteriol.">
        <title>Genome sequence of Chthoniobacter flavus Ellin428, an aerobic heterotrophic soil bacterium.</title>
        <authorList>
            <person name="Kant R."/>
            <person name="van Passel M.W."/>
            <person name="Palva A."/>
            <person name="Lucas S."/>
            <person name="Lapidus A."/>
            <person name="Glavina Del Rio T."/>
            <person name="Dalin E."/>
            <person name="Tice H."/>
            <person name="Bruce D."/>
            <person name="Goodwin L."/>
            <person name="Pitluck S."/>
            <person name="Larimer F.W."/>
            <person name="Land M.L."/>
            <person name="Hauser L."/>
            <person name="Sangwan P."/>
            <person name="de Vos W.M."/>
            <person name="Janssen P.H."/>
            <person name="Smidt H."/>
        </authorList>
    </citation>
    <scope>NUCLEOTIDE SEQUENCE [LARGE SCALE GENOMIC DNA]</scope>
    <source>
        <strain evidence="2 3">Ellin428</strain>
    </source>
</reference>
<evidence type="ECO:0000256" key="1">
    <source>
        <dbReference type="SAM" id="MobiDB-lite"/>
    </source>
</evidence>
<keyword evidence="3" id="KW-1185">Reference proteome</keyword>
<organism evidence="2 3">
    <name type="scientific">Chthoniobacter flavus Ellin428</name>
    <dbReference type="NCBI Taxonomy" id="497964"/>
    <lineage>
        <taxon>Bacteria</taxon>
        <taxon>Pseudomonadati</taxon>
        <taxon>Verrucomicrobiota</taxon>
        <taxon>Spartobacteria</taxon>
        <taxon>Chthoniobacterales</taxon>
        <taxon>Chthoniobacteraceae</taxon>
        <taxon>Chthoniobacter</taxon>
    </lineage>
</organism>
<dbReference type="EMBL" id="ABVL01000012">
    <property type="protein sequence ID" value="EDY18473.1"/>
    <property type="molecule type" value="Genomic_DNA"/>
</dbReference>
<dbReference type="Proteomes" id="UP000005824">
    <property type="component" value="Unassembled WGS sequence"/>
</dbReference>
<name>B4D4M0_9BACT</name>
<feature type="region of interest" description="Disordered" evidence="1">
    <location>
        <begin position="1"/>
        <end position="22"/>
    </location>
</feature>
<evidence type="ECO:0000313" key="2">
    <source>
        <dbReference type="EMBL" id="EDY18473.1"/>
    </source>
</evidence>
<dbReference type="RefSeq" id="WP_006981183.1">
    <property type="nucleotide sequence ID" value="NZ_ABVL01000012.1"/>
</dbReference>
<evidence type="ECO:0000313" key="3">
    <source>
        <dbReference type="Proteomes" id="UP000005824"/>
    </source>
</evidence>
<proteinExistence type="predicted"/>
<dbReference type="InParanoid" id="B4D4M0"/>
<protein>
    <submittedName>
        <fullName evidence="2">Uncharacterized protein</fullName>
    </submittedName>
</protein>
<sequence>MITETTIRLPEPPLRREMPVPGPGNRVGLLTRAYRDAGLSIEAARRCALADFRACFPQYLAVV</sequence>
<comment type="caution">
    <text evidence="2">The sequence shown here is derived from an EMBL/GenBank/DDBJ whole genome shotgun (WGS) entry which is preliminary data.</text>
</comment>